<proteinExistence type="predicted"/>
<evidence type="ECO:0000313" key="2">
    <source>
        <dbReference type="Proteomes" id="UP000030655"/>
    </source>
</evidence>
<gene>
    <name evidence="1" type="ORF">H312_01356</name>
</gene>
<evidence type="ECO:0000313" key="1">
    <source>
        <dbReference type="EMBL" id="KCZ81210.1"/>
    </source>
</evidence>
<dbReference type="EMBL" id="KK365147">
    <property type="protein sequence ID" value="KCZ81210.1"/>
    <property type="molecule type" value="Genomic_DNA"/>
</dbReference>
<sequence length="169" mass="20020">MKFEKHKIGADRYTWRCYNSNCIKYRKRVSIRKDSIFFGLRLKLKKCLRVMLMWLDNANQSLILKKLKISYSFYRKIINLLLLKIKSENAINPLKFGGVGTLIQIDETMQNLKCKSHRGRSSKTSQMHSASLNLSKRSQNFLFVYTKQKEGNLDTNHYQFSYTRLSTLY</sequence>
<evidence type="ECO:0008006" key="3">
    <source>
        <dbReference type="Google" id="ProtNLM"/>
    </source>
</evidence>
<dbReference type="OrthoDB" id="6226069at2759"/>
<keyword evidence="2" id="KW-1185">Reference proteome</keyword>
<name>A0A059F200_9MICR</name>
<dbReference type="AlphaFoldDB" id="A0A059F200"/>
<dbReference type="VEuPathDB" id="MicrosporidiaDB:H312_01356"/>
<reference evidence="1 2" key="2">
    <citation type="submission" date="2014-03" db="EMBL/GenBank/DDBJ databases">
        <title>The Genome Sequence of Anncaliia algerae insect isolate PRA339.</title>
        <authorList>
            <consortium name="The Broad Institute Genome Sequencing Platform"/>
            <consortium name="The Broad Institute Genome Sequencing Center for Infectious Disease"/>
            <person name="Cuomo C."/>
            <person name="Becnel J."/>
            <person name="Sanscrainte N."/>
            <person name="Walker B."/>
            <person name="Young S.K."/>
            <person name="Zeng Q."/>
            <person name="Gargeya S."/>
            <person name="Fitzgerald M."/>
            <person name="Haas B."/>
            <person name="Abouelleil A."/>
            <person name="Alvarado L."/>
            <person name="Arachchi H.M."/>
            <person name="Berlin A.M."/>
            <person name="Chapman S.B."/>
            <person name="Dewar J."/>
            <person name="Goldberg J."/>
            <person name="Griggs A."/>
            <person name="Gujja S."/>
            <person name="Hansen M."/>
            <person name="Howarth C."/>
            <person name="Imamovic A."/>
            <person name="Larimer J."/>
            <person name="McCowan C."/>
            <person name="Murphy C."/>
            <person name="Neiman D."/>
            <person name="Pearson M."/>
            <person name="Priest M."/>
            <person name="Roberts A."/>
            <person name="Saif S."/>
            <person name="Shea T."/>
            <person name="Sisk P."/>
            <person name="Sykes S."/>
            <person name="Wortman J."/>
            <person name="Nusbaum C."/>
            <person name="Birren B."/>
        </authorList>
    </citation>
    <scope>NUCLEOTIDE SEQUENCE [LARGE SCALE GENOMIC DNA]</scope>
    <source>
        <strain evidence="1 2">PRA339</strain>
    </source>
</reference>
<organism evidence="1 2">
    <name type="scientific">Anncaliia algerae PRA339</name>
    <dbReference type="NCBI Taxonomy" id="1288291"/>
    <lineage>
        <taxon>Eukaryota</taxon>
        <taxon>Fungi</taxon>
        <taxon>Fungi incertae sedis</taxon>
        <taxon>Microsporidia</taxon>
        <taxon>Tubulinosematoidea</taxon>
        <taxon>Tubulinosematidae</taxon>
        <taxon>Anncaliia</taxon>
    </lineage>
</organism>
<dbReference type="HOGENOM" id="CLU_1578118_0_0_1"/>
<accession>A0A059F200</accession>
<protein>
    <recommendedName>
        <fullName evidence="3">ISXO2-like transposase domain-containing protein</fullName>
    </recommendedName>
</protein>
<reference evidence="2" key="1">
    <citation type="submission" date="2013-02" db="EMBL/GenBank/DDBJ databases">
        <authorList>
            <consortium name="The Broad Institute Genome Sequencing Platform"/>
            <person name="Cuomo C."/>
            <person name="Becnel J."/>
            <person name="Sanscrainte N."/>
            <person name="Walker B."/>
            <person name="Young S.K."/>
            <person name="Zeng Q."/>
            <person name="Gargeya S."/>
            <person name="Fitzgerald M."/>
            <person name="Haas B."/>
            <person name="Abouelleil A."/>
            <person name="Alvarado L."/>
            <person name="Arachchi H.M."/>
            <person name="Berlin A.M."/>
            <person name="Chapman S.B."/>
            <person name="Dewar J."/>
            <person name="Goldberg J."/>
            <person name="Griggs A."/>
            <person name="Gujja S."/>
            <person name="Hansen M."/>
            <person name="Howarth C."/>
            <person name="Imamovic A."/>
            <person name="Larimer J."/>
            <person name="McCowan C."/>
            <person name="Murphy C."/>
            <person name="Neiman D."/>
            <person name="Pearson M."/>
            <person name="Priest M."/>
            <person name="Roberts A."/>
            <person name="Saif S."/>
            <person name="Shea T."/>
            <person name="Sisk P."/>
            <person name="Sykes S."/>
            <person name="Wortman J."/>
            <person name="Nusbaum C."/>
            <person name="Birren B."/>
        </authorList>
    </citation>
    <scope>NUCLEOTIDE SEQUENCE [LARGE SCALE GENOMIC DNA]</scope>
    <source>
        <strain evidence="2">PRA339</strain>
    </source>
</reference>
<dbReference type="Proteomes" id="UP000030655">
    <property type="component" value="Unassembled WGS sequence"/>
</dbReference>